<accession>A0AB34IEE9</accession>
<evidence type="ECO:0000313" key="3">
    <source>
        <dbReference type="Proteomes" id="UP001515480"/>
    </source>
</evidence>
<comment type="caution">
    <text evidence="2">The sequence shown here is derived from an EMBL/GenBank/DDBJ whole genome shotgun (WGS) entry which is preliminary data.</text>
</comment>
<feature type="region of interest" description="Disordered" evidence="1">
    <location>
        <begin position="55"/>
        <end position="74"/>
    </location>
</feature>
<dbReference type="Proteomes" id="UP001515480">
    <property type="component" value="Unassembled WGS sequence"/>
</dbReference>
<organism evidence="2 3">
    <name type="scientific">Prymnesium parvum</name>
    <name type="common">Toxic golden alga</name>
    <dbReference type="NCBI Taxonomy" id="97485"/>
    <lineage>
        <taxon>Eukaryota</taxon>
        <taxon>Haptista</taxon>
        <taxon>Haptophyta</taxon>
        <taxon>Prymnesiophyceae</taxon>
        <taxon>Prymnesiales</taxon>
        <taxon>Prymnesiaceae</taxon>
        <taxon>Prymnesium</taxon>
    </lineage>
</organism>
<evidence type="ECO:0000313" key="2">
    <source>
        <dbReference type="EMBL" id="KAL1496193.1"/>
    </source>
</evidence>
<name>A0AB34IEE9_PRYPA</name>
<keyword evidence="3" id="KW-1185">Reference proteome</keyword>
<protein>
    <submittedName>
        <fullName evidence="2">Uncharacterized protein</fullName>
    </submittedName>
</protein>
<gene>
    <name evidence="2" type="ORF">AB1Y20_014809</name>
</gene>
<evidence type="ECO:0000256" key="1">
    <source>
        <dbReference type="SAM" id="MobiDB-lite"/>
    </source>
</evidence>
<dbReference type="AlphaFoldDB" id="A0AB34IEE9"/>
<reference evidence="2 3" key="1">
    <citation type="journal article" date="2024" name="Science">
        <title>Giant polyketide synthase enzymes in the biosynthesis of giant marine polyether toxins.</title>
        <authorList>
            <person name="Fallon T.R."/>
            <person name="Shende V.V."/>
            <person name="Wierzbicki I.H."/>
            <person name="Pendleton A.L."/>
            <person name="Watervoot N.F."/>
            <person name="Auber R.P."/>
            <person name="Gonzalez D.J."/>
            <person name="Wisecaver J.H."/>
            <person name="Moore B.S."/>
        </authorList>
    </citation>
    <scope>NUCLEOTIDE SEQUENCE [LARGE SCALE GENOMIC DNA]</scope>
    <source>
        <strain evidence="2 3">12B1</strain>
    </source>
</reference>
<proteinExistence type="predicted"/>
<dbReference type="EMBL" id="JBGBPQ010000030">
    <property type="protein sequence ID" value="KAL1496193.1"/>
    <property type="molecule type" value="Genomic_DNA"/>
</dbReference>
<sequence>MAPLELSPRAVRDYVQDQQNLEDLVAMAVSQAIQERAADGALRVAELLMEYHSNQKRDKMLSSPDGRSLSMFDN</sequence>